<dbReference type="SUPFAM" id="SSF56219">
    <property type="entry name" value="DNase I-like"/>
    <property type="match status" value="1"/>
</dbReference>
<feature type="non-terminal residue" evidence="1">
    <location>
        <position position="104"/>
    </location>
</feature>
<evidence type="ECO:0000313" key="1">
    <source>
        <dbReference type="EMBL" id="KFM62723.1"/>
    </source>
</evidence>
<name>A0A087TC84_STEMI</name>
<dbReference type="Proteomes" id="UP000054359">
    <property type="component" value="Unassembled WGS sequence"/>
</dbReference>
<evidence type="ECO:0000313" key="2">
    <source>
        <dbReference type="Proteomes" id="UP000054359"/>
    </source>
</evidence>
<dbReference type="EMBL" id="KK114556">
    <property type="protein sequence ID" value="KFM62723.1"/>
    <property type="molecule type" value="Genomic_DNA"/>
</dbReference>
<accession>A0A087TC84</accession>
<sequence>MYSGILYWRTVRPNTIFIQELKLGPQQNFKVCNYDRANTSNRYSGGLMILIKHSISHFETTIPQLSAIEALGITIIPHTQQPIMLVSIYLTYPPTDHKRIFSLI</sequence>
<proteinExistence type="predicted"/>
<dbReference type="InterPro" id="IPR036691">
    <property type="entry name" value="Endo/exonu/phosph_ase_sf"/>
</dbReference>
<organism evidence="1 2">
    <name type="scientific">Stegodyphus mimosarum</name>
    <name type="common">African social velvet spider</name>
    <dbReference type="NCBI Taxonomy" id="407821"/>
    <lineage>
        <taxon>Eukaryota</taxon>
        <taxon>Metazoa</taxon>
        <taxon>Ecdysozoa</taxon>
        <taxon>Arthropoda</taxon>
        <taxon>Chelicerata</taxon>
        <taxon>Arachnida</taxon>
        <taxon>Araneae</taxon>
        <taxon>Araneomorphae</taxon>
        <taxon>Entelegynae</taxon>
        <taxon>Eresoidea</taxon>
        <taxon>Eresidae</taxon>
        <taxon>Stegodyphus</taxon>
    </lineage>
</organism>
<keyword evidence="2" id="KW-1185">Reference proteome</keyword>
<gene>
    <name evidence="1" type="ORF">X975_05416</name>
</gene>
<protein>
    <submittedName>
        <fullName evidence="1">Uncharacterized protein</fullName>
    </submittedName>
</protein>
<dbReference type="AlphaFoldDB" id="A0A087TC84"/>
<reference evidence="1 2" key="1">
    <citation type="submission" date="2013-11" db="EMBL/GenBank/DDBJ databases">
        <title>Genome sequencing of Stegodyphus mimosarum.</title>
        <authorList>
            <person name="Bechsgaard J."/>
        </authorList>
    </citation>
    <scope>NUCLEOTIDE SEQUENCE [LARGE SCALE GENOMIC DNA]</scope>
</reference>